<evidence type="ECO:0000259" key="7">
    <source>
        <dbReference type="SMART" id="SM00775"/>
    </source>
</evidence>
<evidence type="ECO:0000256" key="1">
    <source>
        <dbReference type="ARBA" id="ARBA00001180"/>
    </source>
</evidence>
<keyword evidence="5" id="KW-0378">Hydrolase</keyword>
<dbReference type="EC" id="3.1.3.4" evidence="4"/>
<sequence length="864" mass="95733">MNIVGQLAETVFVTVKELYRGLNPATLTGGIDVIVVRQPDGSFQCSPFHVRFGKLGVLRSREKVVDIEINGEPVDLHMKLGDNGEAFFVEQNENMETKDAHPYSDGEQSPTENSVFYSRPDSPKSDSELLLKSPESSGPQMQWNWGGFPQLRQPEKTPADLQVIPPAGVSHFRTIERQESFDLDCDSAISCGRAGSVTVVKPQPRTLDNLSIRTSAFSWEKNSRGGLSTQRDLFLSCVSSGDLDSFESLEYIRGQEEKRDLSPNLSNTTEHVCSVIDSVSQRNDNSVNTETKPNTDPKRVVQENGDHRVLETGDTDHCSEERDEDSPAGGPPSEKHPAQTEGRDTGVSSATSADASSRQQDKKKGKRNQHLGPTDIYLDDLTTLEPEVAALYFPKAEAALHQGADLCSGSGSQSPQSVGSAAMDSGTEYLSDSTCYNIDISMSLCGKEGDTSQITKETFKEHLVTYQDFVSNPGIMEDPSLVICINSNYYNWAVAAPMILSMTAFQKNLPKSTVERLVKDKMSKRSGRWWFSWRRRDSESNQQKLSKEEPEEALASVSSTVTATLDDVYSDEAAGLGRKAVIPHSLSTETVAVTQTISQLYRKSLRLTSKQIESLNLHEGANKVVFSVTTQYQGTCRCEAAIYLWSWNDRVIISDIDGTITKSDALGHILPQFGKDWTHKGIAKLYHKIHQNGYKFLYCSARAIGMAAITKGYLQWVNDQGIVLPKGPVLLAPSSLFSALHREVIEKKPEVFKVACLSDIRDLFNTHRQPFYAAFGNRTNDAYAYKQVGVSEARIFTVNPKGELIQEMAKGNKSTYSHLSELVEHFFPVRSAESNAPSVLVCPEFSSFSYWKEPLPELDMTTLL</sequence>
<dbReference type="SMART" id="SM00775">
    <property type="entry name" value="LNS2"/>
    <property type="match status" value="1"/>
</dbReference>
<dbReference type="Pfam" id="PF16876">
    <property type="entry name" value="Lipin_mid"/>
    <property type="match status" value="1"/>
</dbReference>
<dbReference type="Pfam" id="PF04571">
    <property type="entry name" value="Lipin_N"/>
    <property type="match status" value="1"/>
</dbReference>
<dbReference type="GO" id="GO:0009062">
    <property type="term" value="P:fatty acid catabolic process"/>
    <property type="evidence" value="ECO:0007669"/>
    <property type="project" value="TreeGrafter"/>
</dbReference>
<evidence type="ECO:0000256" key="5">
    <source>
        <dbReference type="ARBA" id="ARBA00022801"/>
    </source>
</evidence>
<feature type="region of interest" description="Disordered" evidence="6">
    <location>
        <begin position="277"/>
        <end position="374"/>
    </location>
</feature>
<evidence type="ECO:0000313" key="8">
    <source>
        <dbReference type="EMBL" id="SBS54989.1"/>
    </source>
</evidence>
<feature type="compositionally biased region" description="Basic and acidic residues" evidence="6">
    <location>
        <begin position="333"/>
        <end position="344"/>
    </location>
</feature>
<feature type="compositionally biased region" description="Basic and acidic residues" evidence="6">
    <location>
        <begin position="293"/>
        <end position="320"/>
    </location>
</feature>
<feature type="compositionally biased region" description="Polar residues" evidence="6">
    <location>
        <begin position="346"/>
        <end position="358"/>
    </location>
</feature>
<evidence type="ECO:0000256" key="6">
    <source>
        <dbReference type="SAM" id="MobiDB-lite"/>
    </source>
</evidence>
<reference evidence="8" key="2">
    <citation type="submission" date="2016-06" db="EMBL/GenBank/DDBJ databases">
        <title>The genome of a short-lived fish provides insights into sex chromosome evolution and the genetic control of aging.</title>
        <authorList>
            <person name="Reichwald K."/>
            <person name="Felder M."/>
            <person name="Petzold A."/>
            <person name="Koch P."/>
            <person name="Groth M."/>
            <person name="Platzer M."/>
        </authorList>
    </citation>
    <scope>NUCLEOTIDE SEQUENCE</scope>
    <source>
        <tissue evidence="8">Brain</tissue>
    </source>
</reference>
<feature type="compositionally biased region" description="Polar residues" evidence="6">
    <location>
        <begin position="106"/>
        <end position="116"/>
    </location>
</feature>
<dbReference type="InterPro" id="IPR036412">
    <property type="entry name" value="HAD-like_sf"/>
</dbReference>
<evidence type="ECO:0000256" key="4">
    <source>
        <dbReference type="ARBA" id="ARBA00012638"/>
    </source>
</evidence>
<feature type="region of interest" description="Disordered" evidence="6">
    <location>
        <begin position="98"/>
        <end position="146"/>
    </location>
</feature>
<dbReference type="AlphaFoldDB" id="A0A1A8V2S3"/>
<dbReference type="Gene3D" id="3.40.50.1000">
    <property type="entry name" value="HAD superfamily/HAD-like"/>
    <property type="match status" value="1"/>
</dbReference>
<feature type="domain" description="LNS2/PITP" evidence="7">
    <location>
        <begin position="651"/>
        <end position="807"/>
    </location>
</feature>
<protein>
    <recommendedName>
        <fullName evidence="4">phosphatidate phosphatase</fullName>
        <ecNumber evidence="4">3.1.3.4</ecNumber>
    </recommendedName>
</protein>
<gene>
    <name evidence="8" type="primary">LPIN3</name>
</gene>
<dbReference type="GO" id="GO:0005634">
    <property type="term" value="C:nucleus"/>
    <property type="evidence" value="ECO:0007669"/>
    <property type="project" value="TreeGrafter"/>
</dbReference>
<dbReference type="Pfam" id="PF08235">
    <property type="entry name" value="LNS2"/>
    <property type="match status" value="1"/>
</dbReference>
<dbReference type="InterPro" id="IPR007651">
    <property type="entry name" value="Lipin_N"/>
</dbReference>
<name>A0A1A8V2S3_NOTFU</name>
<evidence type="ECO:0000256" key="3">
    <source>
        <dbReference type="ARBA" id="ARBA00005476"/>
    </source>
</evidence>
<accession>A0A1A8V2S3</accession>
<comment type="similarity">
    <text evidence="3">Belongs to the lipin family.</text>
</comment>
<dbReference type="GO" id="GO:0019432">
    <property type="term" value="P:triglyceride biosynthetic process"/>
    <property type="evidence" value="ECO:0007669"/>
    <property type="project" value="TreeGrafter"/>
</dbReference>
<dbReference type="PANTHER" id="PTHR12181">
    <property type="entry name" value="LIPIN"/>
    <property type="match status" value="1"/>
</dbReference>
<dbReference type="PANTHER" id="PTHR12181:SF62">
    <property type="entry name" value="PHOSPHATIDATE PHOSPHATASE LPIN3"/>
    <property type="match status" value="1"/>
</dbReference>
<dbReference type="InterPro" id="IPR031703">
    <property type="entry name" value="Lipin_mid"/>
</dbReference>
<dbReference type="SUPFAM" id="SSF56784">
    <property type="entry name" value="HAD-like"/>
    <property type="match status" value="1"/>
</dbReference>
<dbReference type="InterPro" id="IPR013209">
    <property type="entry name" value="LNS2"/>
</dbReference>
<organism evidence="8">
    <name type="scientific">Nothobranchius furzeri</name>
    <name type="common">Turquoise killifish</name>
    <dbReference type="NCBI Taxonomy" id="105023"/>
    <lineage>
        <taxon>Eukaryota</taxon>
        <taxon>Metazoa</taxon>
        <taxon>Chordata</taxon>
        <taxon>Craniata</taxon>
        <taxon>Vertebrata</taxon>
        <taxon>Euteleostomi</taxon>
        <taxon>Actinopterygii</taxon>
        <taxon>Neopterygii</taxon>
        <taxon>Teleostei</taxon>
        <taxon>Neoteleostei</taxon>
        <taxon>Acanthomorphata</taxon>
        <taxon>Ovalentaria</taxon>
        <taxon>Atherinomorphae</taxon>
        <taxon>Cyprinodontiformes</taxon>
        <taxon>Nothobranchiidae</taxon>
        <taxon>Nothobranchius</taxon>
    </lineage>
</organism>
<dbReference type="InterPro" id="IPR023214">
    <property type="entry name" value="HAD_sf"/>
</dbReference>
<dbReference type="GO" id="GO:0008195">
    <property type="term" value="F:phosphatidate phosphatase activity"/>
    <property type="evidence" value="ECO:0007669"/>
    <property type="project" value="UniProtKB-EC"/>
</dbReference>
<feature type="compositionally biased region" description="Polar residues" evidence="6">
    <location>
        <begin position="277"/>
        <end position="292"/>
    </location>
</feature>
<comment type="catalytic activity">
    <reaction evidence="1">
        <text>a 1,2-diacyl-sn-glycero-3-phosphate + H2O = a 1,2-diacyl-sn-glycerol + phosphate</text>
        <dbReference type="Rhea" id="RHEA:27429"/>
        <dbReference type="ChEBI" id="CHEBI:15377"/>
        <dbReference type="ChEBI" id="CHEBI:17815"/>
        <dbReference type="ChEBI" id="CHEBI:43474"/>
        <dbReference type="ChEBI" id="CHEBI:58608"/>
        <dbReference type="EC" id="3.1.3.4"/>
    </reaction>
    <physiologicalReaction direction="left-to-right" evidence="1">
        <dbReference type="Rhea" id="RHEA:27430"/>
    </physiologicalReaction>
</comment>
<dbReference type="InterPro" id="IPR031315">
    <property type="entry name" value="LNS2/PITP"/>
</dbReference>
<evidence type="ECO:0000256" key="2">
    <source>
        <dbReference type="ARBA" id="ARBA00001946"/>
    </source>
</evidence>
<dbReference type="EMBL" id="HAEJ01014532">
    <property type="protein sequence ID" value="SBS54989.1"/>
    <property type="molecule type" value="Transcribed_RNA"/>
</dbReference>
<comment type="cofactor">
    <cofactor evidence="2">
        <name>Mg(2+)</name>
        <dbReference type="ChEBI" id="CHEBI:18420"/>
    </cofactor>
</comment>
<feature type="compositionally biased region" description="Polar residues" evidence="6">
    <location>
        <begin position="134"/>
        <end position="143"/>
    </location>
</feature>
<reference evidence="8" key="1">
    <citation type="submission" date="2016-05" db="EMBL/GenBank/DDBJ databases">
        <authorList>
            <person name="Lavstsen T."/>
            <person name="Jespersen J.S."/>
        </authorList>
    </citation>
    <scope>NUCLEOTIDE SEQUENCE</scope>
    <source>
        <tissue evidence="8">Brain</tissue>
    </source>
</reference>
<dbReference type="GO" id="GO:0003713">
    <property type="term" value="F:transcription coactivator activity"/>
    <property type="evidence" value="ECO:0007669"/>
    <property type="project" value="TreeGrafter"/>
</dbReference>
<dbReference type="InterPro" id="IPR026058">
    <property type="entry name" value="LIPIN"/>
</dbReference>
<dbReference type="GO" id="GO:0045944">
    <property type="term" value="P:positive regulation of transcription by RNA polymerase II"/>
    <property type="evidence" value="ECO:0007669"/>
    <property type="project" value="TreeGrafter"/>
</dbReference>
<dbReference type="GO" id="GO:0032869">
    <property type="term" value="P:cellular response to insulin stimulus"/>
    <property type="evidence" value="ECO:0007669"/>
    <property type="project" value="TreeGrafter"/>
</dbReference>
<proteinExistence type="inferred from homology"/>